<organism evidence="2 3">
    <name type="scientific">Mycena albidolilacea</name>
    <dbReference type="NCBI Taxonomy" id="1033008"/>
    <lineage>
        <taxon>Eukaryota</taxon>
        <taxon>Fungi</taxon>
        <taxon>Dikarya</taxon>
        <taxon>Basidiomycota</taxon>
        <taxon>Agaricomycotina</taxon>
        <taxon>Agaricomycetes</taxon>
        <taxon>Agaricomycetidae</taxon>
        <taxon>Agaricales</taxon>
        <taxon>Marasmiineae</taxon>
        <taxon>Mycenaceae</taxon>
        <taxon>Mycena</taxon>
    </lineage>
</organism>
<proteinExistence type="predicted"/>
<sequence>MAPKPRPIPRKPSISKGPNVKIEQDKSMPPPPTPPAPGILVPEVMGLSTCLKNAVVKTGQLYAFYADTRKLGIQNYAPAPPQSLTSALGRELEKYDQLCDSIESQLLRAISVLQRDLVREERRIKDAEAEAEAKANSVAGRTRSASRSPTSMRIPLPGIDLSATSGDGSRPSTADPTLSPPLSNSSIVGRRPSAISISSLHRPNLPLKLDLSSSALRITPEEASLFSQGLSSPVTLAPRSARPYGPNELPPEIMAALASASSDTQSRPVDIDLTSPDHATAPDVEMTGIGSSADKPIELDLDAMEIDMAAMSDLFGDADANSNNSGANSNAGEGLFTPVIPGPDLAHRLGGDGKGGVKEENDEESFLSALSGAAGGGDDMFASLRGNAGPSNQSVASGSASAQQMSAPSPGSLLASFSHQMGGASDDASHHHNPGGDASAQAYDLDALDLTNLGAGFFGDDTQNAETDMNMVFDMEELLNMGGGSGSGGDHTGAGTAAASGTGTEPTMDPRVKTEHYVPGFGM</sequence>
<feature type="region of interest" description="Disordered" evidence="1">
    <location>
        <begin position="128"/>
        <end position="189"/>
    </location>
</feature>
<name>A0AAD7AF88_9AGAR</name>
<feature type="region of interest" description="Disordered" evidence="1">
    <location>
        <begin position="483"/>
        <end position="512"/>
    </location>
</feature>
<keyword evidence="3" id="KW-1185">Reference proteome</keyword>
<dbReference type="Proteomes" id="UP001218218">
    <property type="component" value="Unassembled WGS sequence"/>
</dbReference>
<accession>A0AAD7AF88</accession>
<evidence type="ECO:0000313" key="2">
    <source>
        <dbReference type="EMBL" id="KAJ7356757.1"/>
    </source>
</evidence>
<feature type="compositionally biased region" description="Gly residues" evidence="1">
    <location>
        <begin position="483"/>
        <end position="492"/>
    </location>
</feature>
<feature type="compositionally biased region" description="Low complexity" evidence="1">
    <location>
        <begin position="390"/>
        <end position="412"/>
    </location>
</feature>
<feature type="region of interest" description="Disordered" evidence="1">
    <location>
        <begin position="381"/>
        <end position="440"/>
    </location>
</feature>
<protein>
    <submittedName>
        <fullName evidence="2">Uncharacterized protein</fullName>
    </submittedName>
</protein>
<feature type="compositionally biased region" description="Basic and acidic residues" evidence="1">
    <location>
        <begin position="345"/>
        <end position="359"/>
    </location>
</feature>
<evidence type="ECO:0000256" key="1">
    <source>
        <dbReference type="SAM" id="MobiDB-lite"/>
    </source>
</evidence>
<feature type="compositionally biased region" description="Pro residues" evidence="1">
    <location>
        <begin position="28"/>
        <end position="37"/>
    </location>
</feature>
<feature type="compositionally biased region" description="Low complexity" evidence="1">
    <location>
        <begin position="493"/>
        <end position="504"/>
    </location>
</feature>
<reference evidence="2" key="1">
    <citation type="submission" date="2023-03" db="EMBL/GenBank/DDBJ databases">
        <title>Massive genome expansion in bonnet fungi (Mycena s.s.) driven by repeated elements and novel gene families across ecological guilds.</title>
        <authorList>
            <consortium name="Lawrence Berkeley National Laboratory"/>
            <person name="Harder C.B."/>
            <person name="Miyauchi S."/>
            <person name="Viragh M."/>
            <person name="Kuo A."/>
            <person name="Thoen E."/>
            <person name="Andreopoulos B."/>
            <person name="Lu D."/>
            <person name="Skrede I."/>
            <person name="Drula E."/>
            <person name="Henrissat B."/>
            <person name="Morin E."/>
            <person name="Kohler A."/>
            <person name="Barry K."/>
            <person name="LaButti K."/>
            <person name="Morin E."/>
            <person name="Salamov A."/>
            <person name="Lipzen A."/>
            <person name="Mereny Z."/>
            <person name="Hegedus B."/>
            <person name="Baldrian P."/>
            <person name="Stursova M."/>
            <person name="Weitz H."/>
            <person name="Taylor A."/>
            <person name="Grigoriev I.V."/>
            <person name="Nagy L.G."/>
            <person name="Martin F."/>
            <person name="Kauserud H."/>
        </authorList>
    </citation>
    <scope>NUCLEOTIDE SEQUENCE</scope>
    <source>
        <strain evidence="2">CBHHK002</strain>
    </source>
</reference>
<feature type="region of interest" description="Disordered" evidence="1">
    <location>
        <begin position="324"/>
        <end position="364"/>
    </location>
</feature>
<dbReference type="EMBL" id="JARIHO010000008">
    <property type="protein sequence ID" value="KAJ7356757.1"/>
    <property type="molecule type" value="Genomic_DNA"/>
</dbReference>
<comment type="caution">
    <text evidence="2">The sequence shown here is derived from an EMBL/GenBank/DDBJ whole genome shotgun (WGS) entry which is preliminary data.</text>
</comment>
<feature type="region of interest" description="Disordered" evidence="1">
    <location>
        <begin position="1"/>
        <end position="37"/>
    </location>
</feature>
<feature type="compositionally biased region" description="Polar residues" evidence="1">
    <location>
        <begin position="162"/>
        <end position="187"/>
    </location>
</feature>
<evidence type="ECO:0000313" key="3">
    <source>
        <dbReference type="Proteomes" id="UP001218218"/>
    </source>
</evidence>
<gene>
    <name evidence="2" type="ORF">DFH08DRAFT_849974</name>
</gene>
<dbReference type="AlphaFoldDB" id="A0AAD7AF88"/>
<feature type="region of interest" description="Disordered" evidence="1">
    <location>
        <begin position="273"/>
        <end position="292"/>
    </location>
</feature>